<keyword evidence="3 7" id="KW-0547">Nucleotide-binding</keyword>
<dbReference type="EMBL" id="JXAK01000023">
    <property type="protein sequence ID" value="KIL40287.1"/>
    <property type="molecule type" value="Genomic_DNA"/>
</dbReference>
<sequence>MRPATKTLVVATKNRGKAREFSALFEPLGWEVRSLNDYDRFPDIVEDGDTFAANALIKARAVVAALGVPALADDSGLCVDALDGAPGVYSARYAGEPADDAANNAKLIAELKRRGALLAPAEAGRPALLSAARFVCALAYAEPGGRVRTAEGVCAGAIVADARGANGFGYDPHFYLPEFGLTMAELTAEQKNAVSHRAQALRQMISFWEE</sequence>
<evidence type="ECO:0000313" key="10">
    <source>
        <dbReference type="Proteomes" id="UP000031967"/>
    </source>
</evidence>
<dbReference type="InterPro" id="IPR020922">
    <property type="entry name" value="dITP/XTP_pyrophosphatase"/>
</dbReference>
<feature type="binding site" evidence="7">
    <location>
        <begin position="196"/>
        <end position="197"/>
    </location>
    <ligand>
        <name>substrate</name>
    </ligand>
</feature>
<evidence type="ECO:0000256" key="8">
    <source>
        <dbReference type="RuleBase" id="RU003781"/>
    </source>
</evidence>
<evidence type="ECO:0000256" key="5">
    <source>
        <dbReference type="ARBA" id="ARBA00022842"/>
    </source>
</evidence>
<comment type="function">
    <text evidence="7">Pyrophosphatase that catalyzes the hydrolysis of nucleoside triphosphates to their monophosphate derivatives, with a high preference for the non-canonical purine nucleotides XTP (xanthosine triphosphate), dITP (deoxyinosine triphosphate) and ITP. Seems to function as a house-cleaning enzyme that removes non-canonical purine nucleotides from the nucleotide pool, thus preventing their incorporation into DNA/RNA and avoiding chromosomal lesions.</text>
</comment>
<evidence type="ECO:0000256" key="1">
    <source>
        <dbReference type="ARBA" id="ARBA00008023"/>
    </source>
</evidence>
<dbReference type="RefSeq" id="WP_041048236.1">
    <property type="nucleotide sequence ID" value="NZ_JXAK01000023.1"/>
</dbReference>
<protein>
    <recommendedName>
        <fullName evidence="7">dITP/XTP pyrophosphatase</fullName>
        <ecNumber evidence="7">3.6.1.66</ecNumber>
    </recommendedName>
    <alternativeName>
        <fullName evidence="7">Non-canonical purine NTP pyrophosphatase</fullName>
    </alternativeName>
    <alternativeName>
        <fullName evidence="7">Non-standard purine NTP pyrophosphatase</fullName>
    </alternativeName>
    <alternativeName>
        <fullName evidence="7">Nucleoside-triphosphate diphosphatase</fullName>
    </alternativeName>
    <alternativeName>
        <fullName evidence="7">Nucleoside-triphosphate pyrophosphatase</fullName>
        <shortName evidence="7">NTPase</shortName>
    </alternativeName>
</protein>
<organism evidence="9 10">
    <name type="scientific">Gordoniibacillus kamchatkensis</name>
    <dbReference type="NCBI Taxonomy" id="1590651"/>
    <lineage>
        <taxon>Bacteria</taxon>
        <taxon>Bacillati</taxon>
        <taxon>Bacillota</taxon>
        <taxon>Bacilli</taxon>
        <taxon>Bacillales</taxon>
        <taxon>Paenibacillaceae</taxon>
        <taxon>Gordoniibacillus</taxon>
    </lineage>
</organism>
<dbReference type="Proteomes" id="UP000031967">
    <property type="component" value="Unassembled WGS sequence"/>
</dbReference>
<evidence type="ECO:0000256" key="7">
    <source>
        <dbReference type="HAMAP-Rule" id="MF_01405"/>
    </source>
</evidence>
<comment type="catalytic activity">
    <reaction evidence="7">
        <text>ITP + H2O = IMP + diphosphate + H(+)</text>
        <dbReference type="Rhea" id="RHEA:29399"/>
        <dbReference type="ChEBI" id="CHEBI:15377"/>
        <dbReference type="ChEBI" id="CHEBI:15378"/>
        <dbReference type="ChEBI" id="CHEBI:33019"/>
        <dbReference type="ChEBI" id="CHEBI:58053"/>
        <dbReference type="ChEBI" id="CHEBI:61402"/>
        <dbReference type="EC" id="3.6.1.66"/>
    </reaction>
</comment>
<feature type="binding site" evidence="7">
    <location>
        <position position="191"/>
    </location>
    <ligand>
        <name>substrate</name>
    </ligand>
</feature>
<dbReference type="HAMAP" id="MF_01405">
    <property type="entry name" value="Non_canon_purine_NTPase"/>
    <property type="match status" value="1"/>
</dbReference>
<dbReference type="PANTHER" id="PTHR11067">
    <property type="entry name" value="INOSINE TRIPHOSPHATE PYROPHOSPHATASE/HAM1 PROTEIN"/>
    <property type="match status" value="1"/>
</dbReference>
<dbReference type="PANTHER" id="PTHR11067:SF9">
    <property type="entry name" value="INOSINE TRIPHOSPHATE PYROPHOSPHATASE"/>
    <property type="match status" value="1"/>
</dbReference>
<feature type="binding site" evidence="7">
    <location>
        <position position="75"/>
    </location>
    <ligand>
        <name>substrate</name>
    </ligand>
</feature>
<comment type="cofactor">
    <cofactor evidence="7">
        <name>Mg(2+)</name>
        <dbReference type="ChEBI" id="CHEBI:18420"/>
    </cofactor>
    <text evidence="7">Binds 1 Mg(2+) ion per subunit.</text>
</comment>
<dbReference type="Pfam" id="PF01725">
    <property type="entry name" value="Ham1p_like"/>
    <property type="match status" value="1"/>
</dbReference>
<dbReference type="InterPro" id="IPR029001">
    <property type="entry name" value="ITPase-like_fam"/>
</dbReference>
<feature type="binding site" evidence="7">
    <location>
        <position position="74"/>
    </location>
    <ligand>
        <name>Mg(2+)</name>
        <dbReference type="ChEBI" id="CHEBI:18420"/>
    </ligand>
</feature>
<feature type="binding site" evidence="7">
    <location>
        <begin position="12"/>
        <end position="17"/>
    </location>
    <ligand>
        <name>substrate</name>
    </ligand>
</feature>
<comment type="catalytic activity">
    <reaction evidence="7">
        <text>XTP + H2O = XMP + diphosphate + H(+)</text>
        <dbReference type="Rhea" id="RHEA:28610"/>
        <dbReference type="ChEBI" id="CHEBI:15377"/>
        <dbReference type="ChEBI" id="CHEBI:15378"/>
        <dbReference type="ChEBI" id="CHEBI:33019"/>
        <dbReference type="ChEBI" id="CHEBI:57464"/>
        <dbReference type="ChEBI" id="CHEBI:61314"/>
        <dbReference type="EC" id="3.6.1.66"/>
    </reaction>
</comment>
<evidence type="ECO:0000256" key="3">
    <source>
        <dbReference type="ARBA" id="ARBA00022741"/>
    </source>
</evidence>
<evidence type="ECO:0000256" key="6">
    <source>
        <dbReference type="ARBA" id="ARBA00023080"/>
    </source>
</evidence>
<dbReference type="InterPro" id="IPR002637">
    <property type="entry name" value="RdgB/HAM1"/>
</dbReference>
<proteinExistence type="inferred from homology"/>
<keyword evidence="6 7" id="KW-0546">Nucleotide metabolism</keyword>
<accession>A0ABR5AIU8</accession>
<evidence type="ECO:0000256" key="2">
    <source>
        <dbReference type="ARBA" id="ARBA00022723"/>
    </source>
</evidence>
<comment type="caution">
    <text evidence="9">The sequence shown here is derived from an EMBL/GenBank/DDBJ whole genome shotgun (WGS) entry which is preliminary data.</text>
</comment>
<comment type="caution">
    <text evidence="7">Lacks conserved residue(s) required for the propagation of feature annotation.</text>
</comment>
<gene>
    <name evidence="9" type="ORF">SD70_14420</name>
</gene>
<keyword evidence="10" id="KW-1185">Reference proteome</keyword>
<evidence type="ECO:0000256" key="4">
    <source>
        <dbReference type="ARBA" id="ARBA00022801"/>
    </source>
</evidence>
<comment type="subunit">
    <text evidence="7">Homodimer.</text>
</comment>
<evidence type="ECO:0000313" key="9">
    <source>
        <dbReference type="EMBL" id="KIL40287.1"/>
    </source>
</evidence>
<keyword evidence="5 7" id="KW-0460">Magnesium</keyword>
<comment type="catalytic activity">
    <reaction evidence="7">
        <text>dITP + H2O = dIMP + diphosphate + H(+)</text>
        <dbReference type="Rhea" id="RHEA:28342"/>
        <dbReference type="ChEBI" id="CHEBI:15377"/>
        <dbReference type="ChEBI" id="CHEBI:15378"/>
        <dbReference type="ChEBI" id="CHEBI:33019"/>
        <dbReference type="ChEBI" id="CHEBI:61194"/>
        <dbReference type="ChEBI" id="CHEBI:61382"/>
        <dbReference type="EC" id="3.6.1.66"/>
    </reaction>
</comment>
<dbReference type="SUPFAM" id="SSF52972">
    <property type="entry name" value="ITPase-like"/>
    <property type="match status" value="1"/>
</dbReference>
<dbReference type="NCBIfam" id="TIGR00042">
    <property type="entry name" value="RdgB/HAM1 family non-canonical purine NTP pyrophosphatase"/>
    <property type="match status" value="1"/>
</dbReference>
<dbReference type="NCBIfam" id="NF011397">
    <property type="entry name" value="PRK14822.1"/>
    <property type="match status" value="1"/>
</dbReference>
<name>A0ABR5AIU8_9BACL</name>
<comment type="similarity">
    <text evidence="1 7 8">Belongs to the HAM1 NTPase family.</text>
</comment>
<keyword evidence="4 7" id="KW-0378">Hydrolase</keyword>
<feature type="active site" description="Proton acceptor" evidence="7">
    <location>
        <position position="74"/>
    </location>
</feature>
<feature type="binding site" evidence="7">
    <location>
        <begin position="168"/>
        <end position="171"/>
    </location>
    <ligand>
        <name>substrate</name>
    </ligand>
</feature>
<dbReference type="CDD" id="cd00515">
    <property type="entry name" value="HAM1"/>
    <property type="match status" value="1"/>
</dbReference>
<dbReference type="EC" id="3.6.1.66" evidence="7"/>
<dbReference type="Gene3D" id="3.90.950.10">
    <property type="match status" value="1"/>
</dbReference>
<keyword evidence="2 7" id="KW-0479">Metal-binding</keyword>
<reference evidence="9 10" key="1">
    <citation type="submission" date="2014-12" db="EMBL/GenBank/DDBJ databases">
        <title>Draft genome sequence of Paenibacillus kamchatkensis strain B-2647.</title>
        <authorList>
            <person name="Karlyshev A.V."/>
            <person name="Kudryashova E.B."/>
        </authorList>
    </citation>
    <scope>NUCLEOTIDE SEQUENCE [LARGE SCALE GENOMIC DNA]</scope>
    <source>
        <strain evidence="9 10">VKM B-2647</strain>
    </source>
</reference>